<dbReference type="InterPro" id="IPR004360">
    <property type="entry name" value="Glyas_Fos-R_dOase_dom"/>
</dbReference>
<gene>
    <name evidence="3" type="ORF">SAMN05443668_101965</name>
</gene>
<dbReference type="Gene3D" id="3.10.180.10">
    <property type="entry name" value="2,3-Dihydroxybiphenyl 1,2-Dioxygenase, domain 1"/>
    <property type="match status" value="1"/>
</dbReference>
<evidence type="ECO:0000313" key="3">
    <source>
        <dbReference type="EMBL" id="SHM58810.1"/>
    </source>
</evidence>
<dbReference type="Proteomes" id="UP000184440">
    <property type="component" value="Unassembled WGS sequence"/>
</dbReference>
<name>A0A1M7K0H4_9ACTN</name>
<sequence length="153" mass="15880">MTTAPLAGLTTGHVGLNVTDLARSRDFYVEVLGLDVVGTSVSPGREYAFLGVDGTLVLTLWQQSDGRFDPGLPGLHHLSFQVTDAEAVAAAEARVRARGAEFVHDGVVAHGEGARSGGIFFLDPDGTRLEIFAPTGAENAPAPTAAAPTCGFF</sequence>
<proteinExistence type="predicted"/>
<dbReference type="OrthoDB" id="115162at2"/>
<dbReference type="CDD" id="cd06587">
    <property type="entry name" value="VOC"/>
    <property type="match status" value="1"/>
</dbReference>
<dbReference type="SUPFAM" id="SSF54593">
    <property type="entry name" value="Glyoxalase/Bleomycin resistance protein/Dihydroxybiphenyl dioxygenase"/>
    <property type="match status" value="1"/>
</dbReference>
<dbReference type="PANTHER" id="PTHR36113:SF6">
    <property type="entry name" value="FOSFOMYCIN RESISTANCE PROTEIN FOSX"/>
    <property type="match status" value="1"/>
</dbReference>
<dbReference type="GO" id="GO:0051213">
    <property type="term" value="F:dioxygenase activity"/>
    <property type="evidence" value="ECO:0007669"/>
    <property type="project" value="UniProtKB-KW"/>
</dbReference>
<protein>
    <submittedName>
        <fullName evidence="3">Glyoxalase/Bleomycin resistance protein/Dioxygenase superfamily protein</fullName>
    </submittedName>
</protein>
<dbReference type="GO" id="GO:0046872">
    <property type="term" value="F:metal ion binding"/>
    <property type="evidence" value="ECO:0007669"/>
    <property type="project" value="UniProtKB-KW"/>
</dbReference>
<dbReference type="RefSeq" id="WP_073251745.1">
    <property type="nucleotide sequence ID" value="NZ_FRCS01000001.1"/>
</dbReference>
<dbReference type="InterPro" id="IPR037523">
    <property type="entry name" value="VOC_core"/>
</dbReference>
<dbReference type="PROSITE" id="PS51819">
    <property type="entry name" value="VOC"/>
    <property type="match status" value="1"/>
</dbReference>
<dbReference type="PANTHER" id="PTHR36113">
    <property type="entry name" value="LYASE, PUTATIVE-RELATED-RELATED"/>
    <property type="match status" value="1"/>
</dbReference>
<evidence type="ECO:0000313" key="4">
    <source>
        <dbReference type="Proteomes" id="UP000184440"/>
    </source>
</evidence>
<keyword evidence="1" id="KW-0479">Metal-binding</keyword>
<dbReference type="InterPro" id="IPR018146">
    <property type="entry name" value="Glyoxalase_1_CS"/>
</dbReference>
<dbReference type="GO" id="GO:0004462">
    <property type="term" value="F:lactoylglutathione lyase activity"/>
    <property type="evidence" value="ECO:0007669"/>
    <property type="project" value="InterPro"/>
</dbReference>
<accession>A0A1M7K0H4</accession>
<keyword evidence="3" id="KW-0223">Dioxygenase</keyword>
<dbReference type="STRING" id="134849.SAMN05443668_101965"/>
<dbReference type="InterPro" id="IPR029068">
    <property type="entry name" value="Glyas_Bleomycin-R_OHBP_Dase"/>
</dbReference>
<dbReference type="PROSITE" id="PS00934">
    <property type="entry name" value="GLYOXALASE_I_1"/>
    <property type="match status" value="1"/>
</dbReference>
<dbReference type="AlphaFoldDB" id="A0A1M7K0H4"/>
<keyword evidence="4" id="KW-1185">Reference proteome</keyword>
<dbReference type="Pfam" id="PF00903">
    <property type="entry name" value="Glyoxalase"/>
    <property type="match status" value="1"/>
</dbReference>
<reference evidence="3 4" key="1">
    <citation type="submission" date="2016-11" db="EMBL/GenBank/DDBJ databases">
        <authorList>
            <person name="Jaros S."/>
            <person name="Januszkiewicz K."/>
            <person name="Wedrychowicz H."/>
        </authorList>
    </citation>
    <scope>NUCLEOTIDE SEQUENCE [LARGE SCALE GENOMIC DNA]</scope>
    <source>
        <strain evidence="3 4">DSM 46144</strain>
    </source>
</reference>
<feature type="domain" description="VOC" evidence="2">
    <location>
        <begin position="10"/>
        <end position="134"/>
    </location>
</feature>
<dbReference type="InterPro" id="IPR051332">
    <property type="entry name" value="Fosfomycin_Res_Enzymes"/>
</dbReference>
<organism evidence="3 4">
    <name type="scientific">Cryptosporangium aurantiacum</name>
    <dbReference type="NCBI Taxonomy" id="134849"/>
    <lineage>
        <taxon>Bacteria</taxon>
        <taxon>Bacillati</taxon>
        <taxon>Actinomycetota</taxon>
        <taxon>Actinomycetes</taxon>
        <taxon>Cryptosporangiales</taxon>
        <taxon>Cryptosporangiaceae</taxon>
        <taxon>Cryptosporangium</taxon>
    </lineage>
</organism>
<keyword evidence="3" id="KW-0560">Oxidoreductase</keyword>
<dbReference type="EMBL" id="FRCS01000001">
    <property type="protein sequence ID" value="SHM58810.1"/>
    <property type="molecule type" value="Genomic_DNA"/>
</dbReference>
<evidence type="ECO:0000256" key="1">
    <source>
        <dbReference type="ARBA" id="ARBA00022723"/>
    </source>
</evidence>
<evidence type="ECO:0000259" key="2">
    <source>
        <dbReference type="PROSITE" id="PS51819"/>
    </source>
</evidence>